<comment type="caution">
    <text evidence="2">The sequence shown here is derived from an EMBL/GenBank/DDBJ whole genome shotgun (WGS) entry which is preliminary data.</text>
</comment>
<evidence type="ECO:0000313" key="3">
    <source>
        <dbReference type="Proteomes" id="UP000216361"/>
    </source>
</evidence>
<gene>
    <name evidence="2" type="ORF">CHR90_13085</name>
</gene>
<evidence type="ECO:0000313" key="2">
    <source>
        <dbReference type="EMBL" id="OYQ17902.1"/>
    </source>
</evidence>
<dbReference type="Proteomes" id="UP000216361">
    <property type="component" value="Unassembled WGS sequence"/>
</dbReference>
<name>A0A255XLV5_9PROT</name>
<reference evidence="2 3" key="1">
    <citation type="submission" date="2017-07" db="EMBL/GenBank/DDBJ databases">
        <title>Elstera cyanobacteriorum sp. nov., a novel bacterium isolated from cyanobacterial aggregates in a eutrophic lake.</title>
        <authorList>
            <person name="Cai H."/>
        </authorList>
    </citation>
    <scope>NUCLEOTIDE SEQUENCE [LARGE SCALE GENOMIC DNA]</scope>
    <source>
        <strain evidence="2 3">TH019</strain>
    </source>
</reference>
<evidence type="ECO:0000256" key="1">
    <source>
        <dbReference type="SAM" id="MobiDB-lite"/>
    </source>
</evidence>
<dbReference type="RefSeq" id="WP_094409464.1">
    <property type="nucleotide sequence ID" value="NZ_BMJZ01000002.1"/>
</dbReference>
<accession>A0A255XLV5</accession>
<feature type="region of interest" description="Disordered" evidence="1">
    <location>
        <begin position="1"/>
        <end position="26"/>
    </location>
</feature>
<dbReference type="AlphaFoldDB" id="A0A255XLV5"/>
<sequence length="59" mass="6148">MKSDVQGVHSLPDIAEQAGAAPKGRGLWQTPRIEIVTIGQVTQAKGTTITEGATTRTSS</sequence>
<organism evidence="2 3">
    <name type="scientific">Elstera cyanobacteriorum</name>
    <dbReference type="NCBI Taxonomy" id="2022747"/>
    <lineage>
        <taxon>Bacteria</taxon>
        <taxon>Pseudomonadati</taxon>
        <taxon>Pseudomonadota</taxon>
        <taxon>Alphaproteobacteria</taxon>
        <taxon>Rhodospirillales</taxon>
        <taxon>Rhodospirillaceae</taxon>
        <taxon>Elstera</taxon>
    </lineage>
</organism>
<proteinExistence type="predicted"/>
<keyword evidence="3" id="KW-1185">Reference proteome</keyword>
<protein>
    <submittedName>
        <fullName evidence="2">Uncharacterized protein</fullName>
    </submittedName>
</protein>
<dbReference type="EMBL" id="NOXS01000033">
    <property type="protein sequence ID" value="OYQ17902.1"/>
    <property type="molecule type" value="Genomic_DNA"/>
</dbReference>